<feature type="domain" description="RNA polymerase sigma factor 70 region 4 type 2" evidence="7">
    <location>
        <begin position="102"/>
        <end position="153"/>
    </location>
</feature>
<reference evidence="8 9" key="1">
    <citation type="journal article" date="2016" name="Nat. Commun.">
        <title>Thousands of microbial genomes shed light on interconnected biogeochemical processes in an aquifer system.</title>
        <authorList>
            <person name="Anantharaman K."/>
            <person name="Brown C.T."/>
            <person name="Hug L.A."/>
            <person name="Sharon I."/>
            <person name="Castelle C.J."/>
            <person name="Probst A.J."/>
            <person name="Thomas B.C."/>
            <person name="Singh A."/>
            <person name="Wilkins M.J."/>
            <person name="Karaoz U."/>
            <person name="Brodie E.L."/>
            <person name="Williams K.H."/>
            <person name="Hubbard S.S."/>
            <person name="Banfield J.F."/>
        </authorList>
    </citation>
    <scope>NUCLEOTIDE SEQUENCE [LARGE SCALE GENOMIC DNA]</scope>
</reference>
<dbReference type="InterPro" id="IPR013324">
    <property type="entry name" value="RNA_pol_sigma_r3/r4-like"/>
</dbReference>
<keyword evidence="2" id="KW-0805">Transcription regulation</keyword>
<protein>
    <recommendedName>
        <fullName evidence="10">RNA polymerase sigma factor 70 region 4 type 2 domain-containing protein</fullName>
    </recommendedName>
</protein>
<gene>
    <name evidence="8" type="ORF">A2304_01585</name>
</gene>
<dbReference type="Pfam" id="PF08281">
    <property type="entry name" value="Sigma70_r4_2"/>
    <property type="match status" value="1"/>
</dbReference>
<dbReference type="NCBIfam" id="TIGR02937">
    <property type="entry name" value="sigma70-ECF"/>
    <property type="match status" value="1"/>
</dbReference>
<dbReference type="EMBL" id="MGFE01000020">
    <property type="protein sequence ID" value="OGL98369.1"/>
    <property type="molecule type" value="Genomic_DNA"/>
</dbReference>
<feature type="domain" description="RNA polymerase sigma-70 region 2" evidence="6">
    <location>
        <begin position="2"/>
        <end position="69"/>
    </location>
</feature>
<sequence>MFLEHKNALYAFLATRLPSKEDADDILNLVFLRAWNFLLTSHANEKDHFSGLIFHIARYALKDYWKGKRNMLSLTDMHESGQDIADVHASGKSIEAGTEANLIKETLSRLPEEYQEVIVLRIFEQLDYPEIAKRMEKNVSAIRVTLHRALKELRKYL</sequence>
<evidence type="ECO:0000256" key="1">
    <source>
        <dbReference type="ARBA" id="ARBA00010641"/>
    </source>
</evidence>
<keyword evidence="4" id="KW-0238">DNA-binding</keyword>
<dbReference type="SUPFAM" id="SSF88659">
    <property type="entry name" value="Sigma3 and sigma4 domains of RNA polymerase sigma factors"/>
    <property type="match status" value="1"/>
</dbReference>
<dbReference type="Gene3D" id="1.10.1740.10">
    <property type="match status" value="1"/>
</dbReference>
<evidence type="ECO:0000256" key="5">
    <source>
        <dbReference type="ARBA" id="ARBA00023163"/>
    </source>
</evidence>
<dbReference type="InterPro" id="IPR036388">
    <property type="entry name" value="WH-like_DNA-bd_sf"/>
</dbReference>
<evidence type="ECO:0000256" key="3">
    <source>
        <dbReference type="ARBA" id="ARBA00023082"/>
    </source>
</evidence>
<dbReference type="Gene3D" id="1.10.10.10">
    <property type="entry name" value="Winged helix-like DNA-binding domain superfamily/Winged helix DNA-binding domain"/>
    <property type="match status" value="1"/>
</dbReference>
<keyword evidence="5" id="KW-0804">Transcription</keyword>
<comment type="caution">
    <text evidence="8">The sequence shown here is derived from an EMBL/GenBank/DDBJ whole genome shotgun (WGS) entry which is preliminary data.</text>
</comment>
<accession>A0A1F7W6H2</accession>
<dbReference type="Proteomes" id="UP000176501">
    <property type="component" value="Unassembled WGS sequence"/>
</dbReference>
<evidence type="ECO:0000259" key="7">
    <source>
        <dbReference type="Pfam" id="PF08281"/>
    </source>
</evidence>
<dbReference type="InterPro" id="IPR013249">
    <property type="entry name" value="RNA_pol_sigma70_r4_t2"/>
</dbReference>
<dbReference type="Pfam" id="PF04542">
    <property type="entry name" value="Sigma70_r2"/>
    <property type="match status" value="1"/>
</dbReference>
<evidence type="ECO:0000313" key="9">
    <source>
        <dbReference type="Proteomes" id="UP000176501"/>
    </source>
</evidence>
<evidence type="ECO:0008006" key="10">
    <source>
        <dbReference type="Google" id="ProtNLM"/>
    </source>
</evidence>
<dbReference type="PANTHER" id="PTHR43133:SF8">
    <property type="entry name" value="RNA POLYMERASE SIGMA FACTOR HI_1459-RELATED"/>
    <property type="match status" value="1"/>
</dbReference>
<dbReference type="InterPro" id="IPR013325">
    <property type="entry name" value="RNA_pol_sigma_r2"/>
</dbReference>
<dbReference type="InterPro" id="IPR014284">
    <property type="entry name" value="RNA_pol_sigma-70_dom"/>
</dbReference>
<dbReference type="AlphaFoldDB" id="A0A1F7W6H2"/>
<dbReference type="CDD" id="cd06171">
    <property type="entry name" value="Sigma70_r4"/>
    <property type="match status" value="1"/>
</dbReference>
<organism evidence="8 9">
    <name type="scientific">Candidatus Uhrbacteria bacterium RIFOXYB2_FULL_57_15</name>
    <dbReference type="NCBI Taxonomy" id="1802422"/>
    <lineage>
        <taxon>Bacteria</taxon>
        <taxon>Candidatus Uhriibacteriota</taxon>
    </lineage>
</organism>
<dbReference type="SUPFAM" id="SSF88946">
    <property type="entry name" value="Sigma2 domain of RNA polymerase sigma factors"/>
    <property type="match status" value="1"/>
</dbReference>
<evidence type="ECO:0000256" key="4">
    <source>
        <dbReference type="ARBA" id="ARBA00023125"/>
    </source>
</evidence>
<dbReference type="PANTHER" id="PTHR43133">
    <property type="entry name" value="RNA POLYMERASE ECF-TYPE SIGMA FACTO"/>
    <property type="match status" value="1"/>
</dbReference>
<evidence type="ECO:0000256" key="2">
    <source>
        <dbReference type="ARBA" id="ARBA00023015"/>
    </source>
</evidence>
<keyword evidence="3" id="KW-0731">Sigma factor</keyword>
<evidence type="ECO:0000259" key="6">
    <source>
        <dbReference type="Pfam" id="PF04542"/>
    </source>
</evidence>
<dbReference type="GO" id="GO:0016987">
    <property type="term" value="F:sigma factor activity"/>
    <property type="evidence" value="ECO:0007669"/>
    <property type="project" value="UniProtKB-KW"/>
</dbReference>
<dbReference type="GO" id="GO:0003677">
    <property type="term" value="F:DNA binding"/>
    <property type="evidence" value="ECO:0007669"/>
    <property type="project" value="UniProtKB-KW"/>
</dbReference>
<comment type="similarity">
    <text evidence="1">Belongs to the sigma-70 factor family. ECF subfamily.</text>
</comment>
<proteinExistence type="inferred from homology"/>
<dbReference type="InterPro" id="IPR007627">
    <property type="entry name" value="RNA_pol_sigma70_r2"/>
</dbReference>
<dbReference type="InterPro" id="IPR039425">
    <property type="entry name" value="RNA_pol_sigma-70-like"/>
</dbReference>
<name>A0A1F7W6H2_9BACT</name>
<dbReference type="GO" id="GO:0006352">
    <property type="term" value="P:DNA-templated transcription initiation"/>
    <property type="evidence" value="ECO:0007669"/>
    <property type="project" value="InterPro"/>
</dbReference>
<evidence type="ECO:0000313" key="8">
    <source>
        <dbReference type="EMBL" id="OGL98369.1"/>
    </source>
</evidence>